<gene>
    <name evidence="3" type="ORF">PBAH0796_LOCUS964</name>
</gene>
<feature type="transmembrane region" description="Helical" evidence="2">
    <location>
        <begin position="723"/>
        <end position="741"/>
    </location>
</feature>
<feature type="transmembrane region" description="Helical" evidence="2">
    <location>
        <begin position="688"/>
        <end position="711"/>
    </location>
</feature>
<feature type="transmembrane region" description="Helical" evidence="2">
    <location>
        <begin position="567"/>
        <end position="590"/>
    </location>
</feature>
<dbReference type="InterPro" id="IPR036770">
    <property type="entry name" value="Ankyrin_rpt-contain_sf"/>
</dbReference>
<reference evidence="3" key="1">
    <citation type="submission" date="2021-01" db="EMBL/GenBank/DDBJ databases">
        <authorList>
            <person name="Corre E."/>
            <person name="Pelletier E."/>
            <person name="Niang G."/>
            <person name="Scheremetjew M."/>
            <person name="Finn R."/>
            <person name="Kale V."/>
            <person name="Holt S."/>
            <person name="Cochrane G."/>
            <person name="Meng A."/>
            <person name="Brown T."/>
            <person name="Cohen L."/>
        </authorList>
    </citation>
    <scope>NUCLEOTIDE SEQUENCE</scope>
    <source>
        <strain evidence="3">Pbaha01</strain>
    </source>
</reference>
<dbReference type="EMBL" id="HBEG01001850">
    <property type="protein sequence ID" value="CAD8345226.1"/>
    <property type="molecule type" value="Transcribed_RNA"/>
</dbReference>
<keyword evidence="2" id="KW-1133">Transmembrane helix</keyword>
<dbReference type="SMART" id="SM00248">
    <property type="entry name" value="ANK"/>
    <property type="match status" value="4"/>
</dbReference>
<dbReference type="PANTHER" id="PTHR24121">
    <property type="entry name" value="NO MECHANORECEPTOR POTENTIAL C, ISOFORM D-RELATED"/>
    <property type="match status" value="1"/>
</dbReference>
<name>A0A7R9ZVJ9_9DINO</name>
<protein>
    <recommendedName>
        <fullName evidence="4">Ion transport domain-containing protein</fullName>
    </recommendedName>
</protein>
<dbReference type="PANTHER" id="PTHR24121:SF23">
    <property type="entry name" value="NO MECHANORECEPTOR POTENTIAL C, ISOFORM H"/>
    <property type="match status" value="1"/>
</dbReference>
<keyword evidence="2" id="KW-0472">Membrane</keyword>
<dbReference type="AlphaFoldDB" id="A0A7R9ZVJ9"/>
<evidence type="ECO:0008006" key="4">
    <source>
        <dbReference type="Google" id="ProtNLM"/>
    </source>
</evidence>
<dbReference type="SUPFAM" id="SSF48403">
    <property type="entry name" value="Ankyrin repeat"/>
    <property type="match status" value="1"/>
</dbReference>
<evidence type="ECO:0000256" key="1">
    <source>
        <dbReference type="SAM" id="MobiDB-lite"/>
    </source>
</evidence>
<feature type="transmembrane region" description="Helical" evidence="2">
    <location>
        <begin position="630"/>
        <end position="652"/>
    </location>
</feature>
<evidence type="ECO:0000256" key="2">
    <source>
        <dbReference type="SAM" id="Phobius"/>
    </source>
</evidence>
<sequence length="813" mass="89922">MADAAERVALLAEDDTPQGTSDRGKVQVVDAADMADAADERGESAPAQSAPERPGVTAPTAPCTFRWNNRECTGNSLHLAALNGSASTLEELLDADPQLISSRFTYETRFQDHMQEGSGEAIHIAASRGAVDAVQCLLQRKAQLDAAVTRDHKKHYDVLHAAVFAEGKGGTERMLRMLLDAGAAMKCNGDKRSALHLAFQTGKVELITTLRAEMAVQGVLEEAEDISGDVPSPLMMGIELRKLSEEQLSQVAGLTPQSLLTFIHHEPACIPMFLDRWGQEGGMRAEDLAELVKVRDLSKVILESVEAANALLNAVTELPATQSEGWHPLPTRLSFAPRTRWEKMQSLLNPATEFKSFYVPDKDWAFDSTTHKPPAWHTELTDLALGRPVRDVRIGVCKVPNIVSAEFLVALCSCATDDDRLFIFKNVTIRCLLNQVWWHGAIRIDILEFTFSTVALLLLIAETGLVGLRKEKEWVGLADSFICARACVDILHESLQFAGYVKIGQPRAYLDWGNMYDGFRCVVPVFLFSFRDLAPLRVTVILLAWFRLLELNFSESMRRELLPLTRLVTCLVPALFVACIGFFALTHAFYELGVLDGPDHGSTALLDCFAMLITGAIPDQEDHHLSGLRLVLTYASVLIFTVFFLNIFISVIGENYSIQKTLSPLVFQAVRSNICCTYLLRASVLPGWIHSIPCVAGIATLMAVAILLLLLTVILRVAPSHPLLTLLFALFQLTLMVVSYHNPSMALAHGRPSAAPRENHYLWCVEAMQPEPVSQIDKVHHQLDQVRMLLDRHSKQTRSRSRLDGVMLSPANH</sequence>
<proteinExistence type="predicted"/>
<evidence type="ECO:0000313" key="3">
    <source>
        <dbReference type="EMBL" id="CAD8345226.1"/>
    </source>
</evidence>
<keyword evidence="2" id="KW-0812">Transmembrane</keyword>
<dbReference type="InterPro" id="IPR002110">
    <property type="entry name" value="Ankyrin_rpt"/>
</dbReference>
<accession>A0A7R9ZVJ9</accession>
<dbReference type="Gene3D" id="1.25.40.20">
    <property type="entry name" value="Ankyrin repeat-containing domain"/>
    <property type="match status" value="1"/>
</dbReference>
<dbReference type="Pfam" id="PF12796">
    <property type="entry name" value="Ank_2"/>
    <property type="match status" value="1"/>
</dbReference>
<feature type="region of interest" description="Disordered" evidence="1">
    <location>
        <begin position="794"/>
        <end position="813"/>
    </location>
</feature>
<feature type="region of interest" description="Disordered" evidence="1">
    <location>
        <begin position="1"/>
        <end position="58"/>
    </location>
</feature>
<organism evidence="3">
    <name type="scientific">Pyrodinium bahamense</name>
    <dbReference type="NCBI Taxonomy" id="73915"/>
    <lineage>
        <taxon>Eukaryota</taxon>
        <taxon>Sar</taxon>
        <taxon>Alveolata</taxon>
        <taxon>Dinophyceae</taxon>
        <taxon>Gonyaulacales</taxon>
        <taxon>Pyrocystaceae</taxon>
        <taxon>Pyrodinium</taxon>
    </lineage>
</organism>